<organism evidence="1 2">
    <name type="scientific">Alginatibacterium sediminis</name>
    <dbReference type="NCBI Taxonomy" id="2164068"/>
    <lineage>
        <taxon>Bacteria</taxon>
        <taxon>Pseudomonadati</taxon>
        <taxon>Pseudomonadota</taxon>
        <taxon>Gammaproteobacteria</taxon>
        <taxon>Alteromonadales</taxon>
        <taxon>Alteromonadaceae</taxon>
        <taxon>Alginatibacterium</taxon>
    </lineage>
</organism>
<dbReference type="OrthoDB" id="5822620at2"/>
<evidence type="ECO:0000313" key="2">
    <source>
        <dbReference type="Proteomes" id="UP000286482"/>
    </source>
</evidence>
<name>A0A420EDN7_9ALTE</name>
<reference evidence="1 2" key="1">
    <citation type="submission" date="2018-09" db="EMBL/GenBank/DDBJ databases">
        <authorList>
            <person name="Wang Z."/>
        </authorList>
    </citation>
    <scope>NUCLEOTIDE SEQUENCE [LARGE SCALE GENOMIC DNA]</scope>
    <source>
        <strain evidence="1 2">ALS 81</strain>
    </source>
</reference>
<sequence length="93" mass="11087">MTLTTDSESLLKKHEKLVESVEQKVRSHIQRQKGEWYLNTIMLDNYDVAFRYRRKKLYKNLVGTVVNLSYYPSSETVLGMEVEFMKVVRLRRA</sequence>
<dbReference type="RefSeq" id="WP_120354929.1">
    <property type="nucleotide sequence ID" value="NZ_RAQO01000005.1"/>
</dbReference>
<dbReference type="EMBL" id="RAQO01000005">
    <property type="protein sequence ID" value="RKF18849.1"/>
    <property type="molecule type" value="Genomic_DNA"/>
</dbReference>
<gene>
    <name evidence="1" type="ORF">DBZ36_10700</name>
</gene>
<dbReference type="AlphaFoldDB" id="A0A420EDN7"/>
<dbReference type="Proteomes" id="UP000286482">
    <property type="component" value="Unassembled WGS sequence"/>
</dbReference>
<accession>A0A420EDN7</accession>
<evidence type="ECO:0000313" key="1">
    <source>
        <dbReference type="EMBL" id="RKF18849.1"/>
    </source>
</evidence>
<keyword evidence="2" id="KW-1185">Reference proteome</keyword>
<proteinExistence type="predicted"/>
<comment type="caution">
    <text evidence="1">The sequence shown here is derived from an EMBL/GenBank/DDBJ whole genome shotgun (WGS) entry which is preliminary data.</text>
</comment>
<protein>
    <submittedName>
        <fullName evidence="1">Uncharacterized protein</fullName>
    </submittedName>
</protein>